<reference evidence="1" key="2">
    <citation type="submission" date="2025-09" db="UniProtKB">
        <authorList>
            <consortium name="Ensembl"/>
        </authorList>
    </citation>
    <scope>IDENTIFICATION</scope>
</reference>
<keyword evidence="2" id="KW-1185">Reference proteome</keyword>
<dbReference type="GO" id="GO:0031514">
    <property type="term" value="C:motile cilium"/>
    <property type="evidence" value="ECO:0007669"/>
    <property type="project" value="TreeGrafter"/>
</dbReference>
<dbReference type="PANTHER" id="PTHR24274:SF1">
    <property type="entry name" value="CILIA- AND FLAGELLA-ASSOCIATED PROTEIN 161"/>
    <property type="match status" value="1"/>
</dbReference>
<proteinExistence type="predicted"/>
<organism evidence="1 2">
    <name type="scientific">Neogobius melanostomus</name>
    <name type="common">round goby</name>
    <dbReference type="NCBI Taxonomy" id="47308"/>
    <lineage>
        <taxon>Eukaryota</taxon>
        <taxon>Metazoa</taxon>
        <taxon>Chordata</taxon>
        <taxon>Craniata</taxon>
        <taxon>Vertebrata</taxon>
        <taxon>Euteleostomi</taxon>
        <taxon>Actinopterygii</taxon>
        <taxon>Neopterygii</taxon>
        <taxon>Teleostei</taxon>
        <taxon>Neoteleostei</taxon>
        <taxon>Acanthomorphata</taxon>
        <taxon>Gobiaria</taxon>
        <taxon>Gobiiformes</taxon>
        <taxon>Gobioidei</taxon>
        <taxon>Gobiidae</taxon>
        <taxon>Benthophilinae</taxon>
        <taxon>Neogobiini</taxon>
        <taxon>Neogobius</taxon>
    </lineage>
</organism>
<reference evidence="1" key="1">
    <citation type="submission" date="2025-08" db="UniProtKB">
        <authorList>
            <consortium name="Ensembl"/>
        </authorList>
    </citation>
    <scope>IDENTIFICATION</scope>
</reference>
<dbReference type="Pfam" id="PF24569">
    <property type="entry name" value="CFAP161"/>
    <property type="match status" value="1"/>
</dbReference>
<dbReference type="InterPro" id="IPR055325">
    <property type="entry name" value="CF161"/>
</dbReference>
<dbReference type="PANTHER" id="PTHR24274">
    <property type="entry name" value="CILIA- AND FLAGELLA-ASSOCIATED PROTEIN 161"/>
    <property type="match status" value="1"/>
</dbReference>
<dbReference type="GO" id="GO:0060271">
    <property type="term" value="P:cilium assembly"/>
    <property type="evidence" value="ECO:0007669"/>
    <property type="project" value="TreeGrafter"/>
</dbReference>
<dbReference type="Proteomes" id="UP000694523">
    <property type="component" value="Unplaced"/>
</dbReference>
<sequence length="318" mass="35650">MAMLRTRRTKIGNWYEDSCLEEDVLKEYLEKKERGELAVQKVALLKEHILKPVSLSVSTDGGVHFGDTVMLVNLGGPSRECSAVSMNADVSSLTREAFLGISAPCEVSAGRDMQPRARTSFTITSVDGSSDGSRLHYEQSFALKTLCGFTRGLFLTSDICSFQKCTKKSRLQEVSLETDGSFLSWWRVVHFDPQERLEHEGLPVPVNAKVLIVHCKTNHALAVLGDHSLWTMYGKEYELAAHTFLDSHKVEEEKNHWWMCTSDPGEEGQQQFDTEQQRECIHRCAGALSFSSRSECGHSMWALKMALTSIKSDLLLPV</sequence>
<dbReference type="AlphaFoldDB" id="A0A8C6WJ26"/>
<accession>A0A8C6WJ26</accession>
<evidence type="ECO:0000313" key="2">
    <source>
        <dbReference type="Proteomes" id="UP000694523"/>
    </source>
</evidence>
<evidence type="ECO:0008006" key="3">
    <source>
        <dbReference type="Google" id="ProtNLM"/>
    </source>
</evidence>
<protein>
    <recommendedName>
        <fullName evidence="3">Cilia- and flagella-associated protein 161</fullName>
    </recommendedName>
</protein>
<name>A0A8C6WJ26_9GOBI</name>
<evidence type="ECO:0000313" key="1">
    <source>
        <dbReference type="Ensembl" id="ENSNMLP00000011006.1"/>
    </source>
</evidence>
<dbReference type="Ensembl" id="ENSNMLT00000012454.1">
    <property type="protein sequence ID" value="ENSNMLP00000011006.1"/>
    <property type="gene ID" value="ENSNMLG00000007581.1"/>
</dbReference>